<feature type="transmembrane region" description="Helical" evidence="1">
    <location>
        <begin position="308"/>
        <end position="325"/>
    </location>
</feature>
<protein>
    <submittedName>
        <fullName evidence="2">EpsG family protein</fullName>
    </submittedName>
</protein>
<feature type="transmembrane region" description="Helical" evidence="1">
    <location>
        <begin position="286"/>
        <end position="302"/>
    </location>
</feature>
<dbReference type="AlphaFoldDB" id="A0A1M6VTY3"/>
<dbReference type="InterPro" id="IPR049458">
    <property type="entry name" value="EpsG-like"/>
</dbReference>
<keyword evidence="1" id="KW-0812">Transmembrane</keyword>
<keyword evidence="3" id="KW-1185">Reference proteome</keyword>
<evidence type="ECO:0000313" key="2">
    <source>
        <dbReference type="EMBL" id="SHK85012.1"/>
    </source>
</evidence>
<feature type="transmembrane region" description="Helical" evidence="1">
    <location>
        <begin position="229"/>
        <end position="245"/>
    </location>
</feature>
<name>A0A1M6VTY3_9BACT</name>
<evidence type="ECO:0000313" key="3">
    <source>
        <dbReference type="Proteomes" id="UP000184275"/>
    </source>
</evidence>
<feature type="transmembrane region" description="Helical" evidence="1">
    <location>
        <begin position="27"/>
        <end position="45"/>
    </location>
</feature>
<feature type="transmembrane region" description="Helical" evidence="1">
    <location>
        <begin position="260"/>
        <end position="279"/>
    </location>
</feature>
<feature type="transmembrane region" description="Helical" evidence="1">
    <location>
        <begin position="86"/>
        <end position="105"/>
    </location>
</feature>
<keyword evidence="1" id="KW-1133">Transmembrane helix</keyword>
<dbReference type="EMBL" id="FRAW01000020">
    <property type="protein sequence ID" value="SHK85012.1"/>
    <property type="molecule type" value="Genomic_DNA"/>
</dbReference>
<evidence type="ECO:0000256" key="1">
    <source>
        <dbReference type="SAM" id="Phobius"/>
    </source>
</evidence>
<reference evidence="3" key="1">
    <citation type="submission" date="2016-11" db="EMBL/GenBank/DDBJ databases">
        <authorList>
            <person name="Varghese N."/>
            <person name="Submissions S."/>
        </authorList>
    </citation>
    <scope>NUCLEOTIDE SEQUENCE [LARGE SCALE GENOMIC DNA]</scope>
    <source>
        <strain evidence="3">UWOS</strain>
    </source>
</reference>
<feature type="transmembrane region" description="Helical" evidence="1">
    <location>
        <begin position="191"/>
        <end position="217"/>
    </location>
</feature>
<organism evidence="2 3">
    <name type="scientific">Fibrobacter intestinalis</name>
    <dbReference type="NCBI Taxonomy" id="28122"/>
    <lineage>
        <taxon>Bacteria</taxon>
        <taxon>Pseudomonadati</taxon>
        <taxon>Fibrobacterota</taxon>
        <taxon>Fibrobacteria</taxon>
        <taxon>Fibrobacterales</taxon>
        <taxon>Fibrobacteraceae</taxon>
        <taxon>Fibrobacter</taxon>
    </lineage>
</organism>
<sequence length="356" mass="41838">MLVYILPTTLSILIALFAKRIYHYRTFCWLSAIPLFLVSALRTWTGTDWITYYYNQTQDILTGAGGYLEPFYRILMLFSMNVLHSYQFSIVVIAFAVIFFTWKCFIRYSEHIAFSIFVFVALSCYYFSLNAMRQAVAIAIFCYATRFILESKRTKYFVCIFCAVMCHFSALIYAPVYFILNKKISRKLFCIVSLALVFLLPIFSNFIFPIILGKYYAYFLWGSESSFNFRYLIPLSFILLQAFYLRRKGISIDNSQRVNLFKNLSILAFWGCLMAPCLTGQSSSRFIAFFLPGACVYWAHLFVRSPNWLKMLSALVGSVIFLYITDLNPGWFLPYHSVFDDYRMSYQEFIWRIYSK</sequence>
<feature type="transmembrane region" description="Helical" evidence="1">
    <location>
        <begin position="156"/>
        <end position="179"/>
    </location>
</feature>
<dbReference type="Pfam" id="PF14897">
    <property type="entry name" value="EpsG"/>
    <property type="match status" value="1"/>
</dbReference>
<accession>A0A1M6VTY3</accession>
<dbReference type="Proteomes" id="UP000184275">
    <property type="component" value="Unassembled WGS sequence"/>
</dbReference>
<proteinExistence type="predicted"/>
<gene>
    <name evidence="2" type="ORF">SAMN05720469_12039</name>
</gene>
<keyword evidence="1" id="KW-0472">Membrane</keyword>
<feature type="transmembrane region" description="Helical" evidence="1">
    <location>
        <begin position="112"/>
        <end position="128"/>
    </location>
</feature>
<dbReference type="RefSeq" id="WP_073304951.1">
    <property type="nucleotide sequence ID" value="NZ_FRAW01000020.1"/>
</dbReference>